<evidence type="ECO:0000313" key="2">
    <source>
        <dbReference type="Proteomes" id="UP001231649"/>
    </source>
</evidence>
<name>A0ACC2QT23_9NEOP</name>
<protein>
    <submittedName>
        <fullName evidence="1">Uncharacterized protein</fullName>
    </submittedName>
</protein>
<dbReference type="EMBL" id="CM056790">
    <property type="protein sequence ID" value="KAJ8723272.1"/>
    <property type="molecule type" value="Genomic_DNA"/>
</dbReference>
<keyword evidence="2" id="KW-1185">Reference proteome</keyword>
<comment type="caution">
    <text evidence="1">The sequence shown here is derived from an EMBL/GenBank/DDBJ whole genome shotgun (WGS) entry which is preliminary data.</text>
</comment>
<dbReference type="Proteomes" id="UP001231649">
    <property type="component" value="Chromosome 14"/>
</dbReference>
<sequence>MSTKNEYKCTNNITIILLENEKKDVENQTVEEDPLTRAIGALGKWQIWVCFVVFLVKFPVAWHQMSIIFLAPPMNFTCASTEDEGFDNVCYANCTSYEYDHRVFQETIISQWDLVCDKQWLKNLTQTIFMLGILVGNMMFGHLSDRFGRRNPFLAAVFLQLISGVTTAYSVNWYMFTTLRFFLAVATGGTMVTSFVLTMELIGAKYRDTVGIIYQIPFNLGHLTLPLFGYYLRDWSTFQLAISLPSVLFLSYYFLLPESPRWLLTANRSEEAVKIMEVAAKWNGRPTEDIASTTQKMVVDVGTKPDEHASFLDLFRTPKLRARTIAICYNWFVCGLCFFGVSQYMSHISGDIFANVAISASIQVPGTIMSVYLNRYLGRKVTLICANCVTGLSCLLIIVVPPSGVSQLTLGCFGLWGLSVSFATVYLYAGELFPTVVRNSGVGLSSTVARIGSMIAPFVATLAHTSAWLPPLAFGIVPLIGAGLCFLLPDTRGRKLPDTLEEGEA</sequence>
<evidence type="ECO:0000313" key="1">
    <source>
        <dbReference type="EMBL" id="KAJ8723272.1"/>
    </source>
</evidence>
<gene>
    <name evidence="1" type="ORF">PYW08_003184</name>
</gene>
<proteinExistence type="predicted"/>
<reference evidence="1" key="1">
    <citation type="submission" date="2023-03" db="EMBL/GenBank/DDBJ databases">
        <title>Chromosome-level genomes of two armyworms, Mythimna separata and Mythimna loreyi, provide insights into the biosynthesis and reception of sex pheromones.</title>
        <authorList>
            <person name="Zhao H."/>
        </authorList>
    </citation>
    <scope>NUCLEOTIDE SEQUENCE</scope>
    <source>
        <strain evidence="1">BeijingLab</strain>
    </source>
</reference>
<accession>A0ACC2QT23</accession>
<organism evidence="1 2">
    <name type="scientific">Mythimna loreyi</name>
    <dbReference type="NCBI Taxonomy" id="667449"/>
    <lineage>
        <taxon>Eukaryota</taxon>
        <taxon>Metazoa</taxon>
        <taxon>Ecdysozoa</taxon>
        <taxon>Arthropoda</taxon>
        <taxon>Hexapoda</taxon>
        <taxon>Insecta</taxon>
        <taxon>Pterygota</taxon>
        <taxon>Neoptera</taxon>
        <taxon>Endopterygota</taxon>
        <taxon>Lepidoptera</taxon>
        <taxon>Glossata</taxon>
        <taxon>Ditrysia</taxon>
        <taxon>Noctuoidea</taxon>
        <taxon>Noctuidae</taxon>
        <taxon>Noctuinae</taxon>
        <taxon>Hadenini</taxon>
        <taxon>Mythimna</taxon>
    </lineage>
</organism>